<evidence type="ECO:0000259" key="1">
    <source>
        <dbReference type="Pfam" id="PF17761"/>
    </source>
</evidence>
<evidence type="ECO:0000313" key="2">
    <source>
        <dbReference type="EMBL" id="RUS96567.1"/>
    </source>
</evidence>
<protein>
    <recommendedName>
        <fullName evidence="1">YhcG N-terminal domain-containing protein</fullName>
    </recommendedName>
</protein>
<dbReference type="EMBL" id="RSCL01000036">
    <property type="protein sequence ID" value="RUS96567.1"/>
    <property type="molecule type" value="Genomic_DNA"/>
</dbReference>
<sequence>MSNDLTQPSQPSNLLFQEIRQLIDTAKQRAAVAVNAEITLLYWQVGKRIQTEVLQGQRAEYDKLNCKRRLHLLAGDSKLYIKGRQSRGSAWIYERVGRCAMF</sequence>
<reference evidence="2" key="1">
    <citation type="submission" date="2018-12" db="EMBL/GenBank/DDBJ databases">
        <authorList>
            <person name="Will S."/>
            <person name="Neumann-Schaal M."/>
            <person name="Henke P."/>
        </authorList>
    </citation>
    <scope>NUCLEOTIDE SEQUENCE</scope>
    <source>
        <strain evidence="2">PCC 7102</strain>
    </source>
</reference>
<dbReference type="OrthoDB" id="9801263at2"/>
<evidence type="ECO:0000313" key="3">
    <source>
        <dbReference type="Proteomes" id="UP000271624"/>
    </source>
</evidence>
<gene>
    <name evidence="2" type="ORF">DSM106972_087540</name>
</gene>
<dbReference type="InterPro" id="IPR041527">
    <property type="entry name" value="YhcG_N"/>
</dbReference>
<comment type="caution">
    <text evidence="2">The sequence shown here is derived from an EMBL/GenBank/DDBJ whole genome shotgun (WGS) entry which is preliminary data.</text>
</comment>
<name>A0A3S1C4Q5_9CYAN</name>
<feature type="domain" description="YhcG N-terminal" evidence="1">
    <location>
        <begin position="18"/>
        <end position="63"/>
    </location>
</feature>
<dbReference type="RefSeq" id="WP_127086741.1">
    <property type="nucleotide sequence ID" value="NZ_RSCL01000036.1"/>
</dbReference>
<accession>A0A3S1C4Q5</accession>
<reference evidence="2" key="2">
    <citation type="journal article" date="2019" name="Genome Biol. Evol.">
        <title>Day and night: Metabolic profiles and evolutionary relationships of six axenic non-marine cyanobacteria.</title>
        <authorList>
            <person name="Will S.E."/>
            <person name="Henke P."/>
            <person name="Boedeker C."/>
            <person name="Huang S."/>
            <person name="Brinkmann H."/>
            <person name="Rohde M."/>
            <person name="Jarek M."/>
            <person name="Friedl T."/>
            <person name="Seufert S."/>
            <person name="Schumacher M."/>
            <person name="Overmann J."/>
            <person name="Neumann-Schaal M."/>
            <person name="Petersen J."/>
        </authorList>
    </citation>
    <scope>NUCLEOTIDE SEQUENCE [LARGE SCALE GENOMIC DNA]</scope>
    <source>
        <strain evidence="2">PCC 7102</strain>
    </source>
</reference>
<proteinExistence type="predicted"/>
<dbReference type="Pfam" id="PF17761">
    <property type="entry name" value="DUF1016_N"/>
    <property type="match status" value="1"/>
</dbReference>
<dbReference type="Proteomes" id="UP000271624">
    <property type="component" value="Unassembled WGS sequence"/>
</dbReference>
<organism evidence="2 3">
    <name type="scientific">Dulcicalothrix desertica PCC 7102</name>
    <dbReference type="NCBI Taxonomy" id="232991"/>
    <lineage>
        <taxon>Bacteria</taxon>
        <taxon>Bacillati</taxon>
        <taxon>Cyanobacteriota</taxon>
        <taxon>Cyanophyceae</taxon>
        <taxon>Nostocales</taxon>
        <taxon>Calotrichaceae</taxon>
        <taxon>Dulcicalothrix</taxon>
    </lineage>
</organism>
<dbReference type="AlphaFoldDB" id="A0A3S1C4Q5"/>
<keyword evidence="3" id="KW-1185">Reference proteome</keyword>